<evidence type="ECO:0000313" key="2">
    <source>
        <dbReference type="EMBL" id="EOO11364.1"/>
    </source>
</evidence>
<protein>
    <submittedName>
        <fullName evidence="2">Uncharacterized protein</fullName>
    </submittedName>
</protein>
<dbReference type="HOGENOM" id="CLU_3354349_0_0_9"/>
<keyword evidence="1" id="KW-0812">Transmembrane</keyword>
<organism evidence="2 3">
    <name type="scientific">Bacillus cereus HuA3-9</name>
    <dbReference type="NCBI Taxonomy" id="1053205"/>
    <lineage>
        <taxon>Bacteria</taxon>
        <taxon>Bacillati</taxon>
        <taxon>Bacillota</taxon>
        <taxon>Bacilli</taxon>
        <taxon>Bacillales</taxon>
        <taxon>Bacillaceae</taxon>
        <taxon>Bacillus</taxon>
        <taxon>Bacillus cereus group</taxon>
    </lineage>
</organism>
<accession>R8CIB7</accession>
<dbReference type="Proteomes" id="UP000014003">
    <property type="component" value="Unassembled WGS sequence"/>
</dbReference>
<name>R8CIB7_BACCE</name>
<feature type="transmembrane region" description="Helical" evidence="1">
    <location>
        <begin position="6"/>
        <end position="29"/>
    </location>
</feature>
<dbReference type="AlphaFoldDB" id="R8CIB7"/>
<evidence type="ECO:0000313" key="3">
    <source>
        <dbReference type="Proteomes" id="UP000014003"/>
    </source>
</evidence>
<reference evidence="2 3" key="1">
    <citation type="submission" date="2012-12" db="EMBL/GenBank/DDBJ databases">
        <title>The Genome Sequence of Bacillus cereus HuA3-9.</title>
        <authorList>
            <consortium name="The Broad Institute Genome Sequencing Platform"/>
            <consortium name="The Broad Institute Genome Sequencing Center for Infectious Disease"/>
            <person name="Feldgarden M."/>
            <person name="Van der Auwera G.A."/>
            <person name="Mahillon J."/>
            <person name="Duprez V."/>
            <person name="Timmery S."/>
            <person name="Mattelet C."/>
            <person name="Dierick K."/>
            <person name="Sun M."/>
            <person name="Yu Z."/>
            <person name="Zhu L."/>
            <person name="Hu X."/>
            <person name="Shank E.B."/>
            <person name="Swiecicka I."/>
            <person name="Hansen B.M."/>
            <person name="Andrup L."/>
            <person name="Walker B."/>
            <person name="Young S.K."/>
            <person name="Zeng Q."/>
            <person name="Gargeya S."/>
            <person name="Fitzgerald M."/>
            <person name="Haas B."/>
            <person name="Abouelleil A."/>
            <person name="Alvarado L."/>
            <person name="Arachchi H.M."/>
            <person name="Berlin A.M."/>
            <person name="Chapman S.B."/>
            <person name="Dewar J."/>
            <person name="Goldberg J."/>
            <person name="Griggs A."/>
            <person name="Gujja S."/>
            <person name="Hansen M."/>
            <person name="Howarth C."/>
            <person name="Imamovic A."/>
            <person name="Larimer J."/>
            <person name="McCowan C."/>
            <person name="Murphy C."/>
            <person name="Neiman D."/>
            <person name="Pearson M."/>
            <person name="Priest M."/>
            <person name="Roberts A."/>
            <person name="Saif S."/>
            <person name="Shea T."/>
            <person name="Sisk P."/>
            <person name="Sykes S."/>
            <person name="Wortman J."/>
            <person name="Nusbaum C."/>
            <person name="Birren B."/>
        </authorList>
    </citation>
    <scope>NUCLEOTIDE SEQUENCE [LARGE SCALE GENOMIC DNA]</scope>
    <source>
        <strain evidence="2 3">HuA3-9</strain>
    </source>
</reference>
<keyword evidence="1" id="KW-0472">Membrane</keyword>
<proteinExistence type="predicted"/>
<evidence type="ECO:0000256" key="1">
    <source>
        <dbReference type="SAM" id="Phobius"/>
    </source>
</evidence>
<sequence length="36" mass="4102">MGFVGGFVVITGWLALIGTSVVCAIKYFWEWCDERF</sequence>
<keyword evidence="1" id="KW-1133">Transmembrane helix</keyword>
<gene>
    <name evidence="2" type="ORF">IGA_05627</name>
</gene>
<comment type="caution">
    <text evidence="2">The sequence shown here is derived from an EMBL/GenBank/DDBJ whole genome shotgun (WGS) entry which is preliminary data.</text>
</comment>
<dbReference type="EMBL" id="AHDZ01000070">
    <property type="protein sequence ID" value="EOO11364.1"/>
    <property type="molecule type" value="Genomic_DNA"/>
</dbReference>